<dbReference type="PANTHER" id="PTHR10102">
    <property type="entry name" value="DNA-DIRECTED RNA POLYMERASE, MITOCHONDRIAL"/>
    <property type="match status" value="1"/>
</dbReference>
<dbReference type="GO" id="GO:0034245">
    <property type="term" value="C:mitochondrial DNA-directed RNA polymerase complex"/>
    <property type="evidence" value="ECO:0007669"/>
    <property type="project" value="TreeGrafter"/>
</dbReference>
<gene>
    <name evidence="13" type="ORF">FFLO_01441</name>
</gene>
<keyword evidence="7" id="KW-0496">Mitochondrion</keyword>
<keyword evidence="3 10" id="KW-0240">DNA-directed RNA polymerase</keyword>
<dbReference type="Gene3D" id="1.10.287.260">
    <property type="match status" value="1"/>
</dbReference>
<dbReference type="Gene3D" id="1.10.287.280">
    <property type="match status" value="1"/>
</dbReference>
<evidence type="ECO:0000256" key="4">
    <source>
        <dbReference type="ARBA" id="ARBA00022679"/>
    </source>
</evidence>
<organism evidence="13 14">
    <name type="scientific">Filobasidium floriforme</name>
    <dbReference type="NCBI Taxonomy" id="5210"/>
    <lineage>
        <taxon>Eukaryota</taxon>
        <taxon>Fungi</taxon>
        <taxon>Dikarya</taxon>
        <taxon>Basidiomycota</taxon>
        <taxon>Agaricomycotina</taxon>
        <taxon>Tremellomycetes</taxon>
        <taxon>Filobasidiales</taxon>
        <taxon>Filobasidiaceae</taxon>
        <taxon>Filobasidium</taxon>
    </lineage>
</organism>
<dbReference type="Gene3D" id="1.10.150.20">
    <property type="entry name" value="5' to 3' exonuclease, C-terminal subdomain"/>
    <property type="match status" value="1"/>
</dbReference>
<name>A0A8K0NQ20_9TREE</name>
<dbReference type="SMART" id="SM01311">
    <property type="entry name" value="RPOL_N"/>
    <property type="match status" value="1"/>
</dbReference>
<sequence>MLDGARYASYRPLTPFKENDLTVLPPPLPDDQPPSESQAALYPSTSLLDSLSLIHICLARKDTIPRAFDIFWSLLDDHAASKTSLPDPNVWANVIEGVLSLAASKQAGGRSTSGNVDWASKAEALIAEWEKFNGGRSEPGSSRPRPLGLSRGGEKVYSSYLRGLVASGLPVVAILPYLQSPNLSLATMMAEWSQGEKEEALTAVRAAAEAEEDSVVLKAVNVTRGMEKDRRERLGRELPPEVNPLPAPYTTSLMRQIGSQSSDPDAVLPRFPIANLRATFKEISPDDLPLRRQEMLEAASLSAARAEMENAAQLLEEQGLKEVVDSQRLRSGKLQAWMWQWSLDLTKRLTSDLEALERTTNVKGLPKSSAGRAKDQGLLLYLRLLAPEKLALVTILEVMRSCGAGGISDGLKTLRGLIQVGKAVETEYRALTIQNMLGKDSQAVLGGGENTQDGERAVNRLWRKVGKQAQAEGVETMEERDVEESADAARVERLDHTQALDALRRVWTPDWTQAKHVSVGAFLVDALVDTAKVTRTTTDEDGVEHSEIQPAFSHSYEYVRGNKLGVIKLNPAVASRMAKDPIAIVVHPKHMPMLIPPRPWKAHDDGAYLFHKVSVMRFKESAEQGSYLRAASEAGRLNSVFAGLDVLSSTPWRVNRSVFDVVLEAWNKGDAIADLPASEEKSHYRQPIKPSPDDVDPASRSNYVAQMRDVQSEMKKDHSERCKFNYNLELARSFLNDVFYIPHNVDFRGRAYPIPPHLNPVGDDLCRGLLTFGTQKPLGERGLMWLRIHLANLYGFDKAKFKDREQFAIDHQKDIFDSADNPLGGNRWWLKAEEPWQCLAACFELSAALRSGNPHEYLSSLPVHQDGTCNGMQHYAALGGDVQGAKAVNLVGGDRPADVYTRIADLVNEIINQDAAAGKSFAQIAQGKITRKVVKQTVMTTVYGVTFIGAKEQIAKQLVAKGEIPREYIYHVSGYIATTVLACIGDLFSGAKAIQDWLTMSARLICKSVSMERAPAMVSPLTKSANPRKKTLDSDEIPVLDKAGKAVTRLQKEAMTSVVWTSPLGLPVVQPYRKIARKQVLTALQTVYISDPNAVSEVASGKQASAMPPNFIHSLDATHMLMCAARCRDDGITFASVHDSYWSHASSIDQLSKNIRETFIELHSRDIIGDVRKEFLERYKDHVIPVKSARDIFNASRRRKPVAQLQPNSESAEAEDVAEEAGIEEPTKRSSRATAFVNLEGEYKEKMEVGTRQFVKFSDALPQTPLKGNFDVNNIRESPYFFS</sequence>
<evidence type="ECO:0000256" key="3">
    <source>
        <dbReference type="ARBA" id="ARBA00022478"/>
    </source>
</evidence>
<dbReference type="FunFam" id="1.10.150.20:FF:000041">
    <property type="entry name" value="DNA-directed RNA polymerase"/>
    <property type="match status" value="1"/>
</dbReference>
<dbReference type="SUPFAM" id="SSF56672">
    <property type="entry name" value="DNA/RNA polymerases"/>
    <property type="match status" value="1"/>
</dbReference>
<dbReference type="InterPro" id="IPR043502">
    <property type="entry name" value="DNA/RNA_pol_sf"/>
</dbReference>
<dbReference type="GO" id="GO:0001018">
    <property type="term" value="F:mitochondrial promoter sequence-specific DNA binding"/>
    <property type="evidence" value="ECO:0007669"/>
    <property type="project" value="TreeGrafter"/>
</dbReference>
<protein>
    <recommendedName>
        <fullName evidence="10">DNA-directed RNA polymerase</fullName>
        <ecNumber evidence="10">2.7.7.6</ecNumber>
    </recommendedName>
</protein>
<evidence type="ECO:0000256" key="7">
    <source>
        <dbReference type="ARBA" id="ARBA00023128"/>
    </source>
</evidence>
<dbReference type="InterPro" id="IPR029262">
    <property type="entry name" value="RPOL_N"/>
</dbReference>
<dbReference type="InterPro" id="IPR037159">
    <property type="entry name" value="RNA_POL_N_sf"/>
</dbReference>
<dbReference type="InterPro" id="IPR024075">
    <property type="entry name" value="DNA-dir_RNA_pol_helix_hairp_sf"/>
</dbReference>
<proteinExistence type="inferred from homology"/>
<feature type="compositionally biased region" description="Acidic residues" evidence="11">
    <location>
        <begin position="1212"/>
        <end position="1223"/>
    </location>
</feature>
<keyword evidence="14" id="KW-1185">Reference proteome</keyword>
<keyword evidence="4 10" id="KW-0808">Transferase</keyword>
<evidence type="ECO:0000256" key="9">
    <source>
        <dbReference type="ARBA" id="ARBA00048552"/>
    </source>
</evidence>
<dbReference type="PANTHER" id="PTHR10102:SF0">
    <property type="entry name" value="DNA-DIRECTED RNA POLYMERASE, MITOCHONDRIAL"/>
    <property type="match status" value="1"/>
</dbReference>
<evidence type="ECO:0000256" key="2">
    <source>
        <dbReference type="ARBA" id="ARBA00009493"/>
    </source>
</evidence>
<comment type="subcellular location">
    <subcellularLocation>
        <location evidence="1">Mitochondrion</location>
    </subcellularLocation>
</comment>
<comment type="function">
    <text evidence="10">DNA-dependent RNA polymerase catalyzes the transcription of DNA into RNA using the four ribonucleoside triphosphates as substrates.</text>
</comment>
<dbReference type="EC" id="2.7.7.6" evidence="10"/>
<dbReference type="PROSITE" id="PS00900">
    <property type="entry name" value="RNA_POL_PHAGE_1"/>
    <property type="match status" value="1"/>
</dbReference>
<dbReference type="GO" id="GO:0003899">
    <property type="term" value="F:DNA-directed RNA polymerase activity"/>
    <property type="evidence" value="ECO:0007669"/>
    <property type="project" value="UniProtKB-EC"/>
</dbReference>
<feature type="region of interest" description="Disordered" evidence="11">
    <location>
        <begin position="678"/>
        <end position="699"/>
    </location>
</feature>
<evidence type="ECO:0000256" key="11">
    <source>
        <dbReference type="SAM" id="MobiDB-lite"/>
    </source>
</evidence>
<feature type="region of interest" description="Disordered" evidence="11">
    <location>
        <begin position="1199"/>
        <end position="1231"/>
    </location>
</feature>
<evidence type="ECO:0000256" key="10">
    <source>
        <dbReference type="RuleBase" id="RU003805"/>
    </source>
</evidence>
<evidence type="ECO:0000313" key="13">
    <source>
        <dbReference type="EMBL" id="KAG7563133.1"/>
    </source>
</evidence>
<evidence type="ECO:0000313" key="14">
    <source>
        <dbReference type="Proteomes" id="UP000812966"/>
    </source>
</evidence>
<dbReference type="Proteomes" id="UP000812966">
    <property type="component" value="Unassembled WGS sequence"/>
</dbReference>
<feature type="domain" description="DNA-directed RNA polymerase N-terminal" evidence="12">
    <location>
        <begin position="291"/>
        <end position="649"/>
    </location>
</feature>
<accession>A0A8K0NQ20</accession>
<comment type="catalytic activity">
    <reaction evidence="9 10">
        <text>RNA(n) + a ribonucleoside 5'-triphosphate = RNA(n+1) + diphosphate</text>
        <dbReference type="Rhea" id="RHEA:21248"/>
        <dbReference type="Rhea" id="RHEA-COMP:14527"/>
        <dbReference type="Rhea" id="RHEA-COMP:17342"/>
        <dbReference type="ChEBI" id="CHEBI:33019"/>
        <dbReference type="ChEBI" id="CHEBI:61557"/>
        <dbReference type="ChEBI" id="CHEBI:140395"/>
        <dbReference type="EC" id="2.7.7.6"/>
    </reaction>
</comment>
<evidence type="ECO:0000256" key="1">
    <source>
        <dbReference type="ARBA" id="ARBA00004173"/>
    </source>
</evidence>
<dbReference type="InterPro" id="IPR046950">
    <property type="entry name" value="DNA-dir_Rpol_C_phage-type"/>
</dbReference>
<comment type="similarity">
    <text evidence="2 10">Belongs to the phage and mitochondrial RNA polymerase family.</text>
</comment>
<comment type="caution">
    <text evidence="13">The sequence shown here is derived from an EMBL/GenBank/DDBJ whole genome shotgun (WGS) entry which is preliminary data.</text>
</comment>
<feature type="region of interest" description="Disordered" evidence="11">
    <location>
        <begin position="133"/>
        <end position="152"/>
    </location>
</feature>
<evidence type="ECO:0000256" key="6">
    <source>
        <dbReference type="ARBA" id="ARBA00022946"/>
    </source>
</evidence>
<reference evidence="13" key="1">
    <citation type="submission" date="2020-04" db="EMBL/GenBank/DDBJ databases">
        <title>Analysis of mating type loci in Filobasidium floriforme.</title>
        <authorList>
            <person name="Nowrousian M."/>
        </authorList>
    </citation>
    <scope>NUCLEOTIDE SEQUENCE</scope>
    <source>
        <strain evidence="13">CBS 6242</strain>
    </source>
</reference>
<keyword evidence="6" id="KW-0809">Transit peptide</keyword>
<keyword evidence="8 10" id="KW-0804">Transcription</keyword>
<evidence type="ECO:0000256" key="8">
    <source>
        <dbReference type="ARBA" id="ARBA00023163"/>
    </source>
</evidence>
<dbReference type="FunFam" id="1.10.287.280:FF:000001">
    <property type="entry name" value="DNA-directed RNA polymerase"/>
    <property type="match status" value="1"/>
</dbReference>
<evidence type="ECO:0000259" key="12">
    <source>
        <dbReference type="SMART" id="SM01311"/>
    </source>
</evidence>
<dbReference type="Pfam" id="PF00940">
    <property type="entry name" value="RNA_pol"/>
    <property type="match status" value="1"/>
</dbReference>
<dbReference type="PROSITE" id="PS00489">
    <property type="entry name" value="RNA_POL_PHAGE_2"/>
    <property type="match status" value="1"/>
</dbReference>
<dbReference type="Pfam" id="PF14700">
    <property type="entry name" value="RPOL_N"/>
    <property type="match status" value="1"/>
</dbReference>
<keyword evidence="5 10" id="KW-0548">Nucleotidyltransferase</keyword>
<dbReference type="InterPro" id="IPR002092">
    <property type="entry name" value="DNA-dir_Rpol_phage-type"/>
</dbReference>
<evidence type="ECO:0000256" key="5">
    <source>
        <dbReference type="ARBA" id="ARBA00022695"/>
    </source>
</evidence>
<dbReference type="GO" id="GO:0006390">
    <property type="term" value="P:mitochondrial transcription"/>
    <property type="evidence" value="ECO:0007669"/>
    <property type="project" value="TreeGrafter"/>
</dbReference>
<dbReference type="EMBL" id="JABELV010000020">
    <property type="protein sequence ID" value="KAG7563133.1"/>
    <property type="molecule type" value="Genomic_DNA"/>
</dbReference>
<dbReference type="Gene3D" id="1.10.1320.10">
    <property type="entry name" value="DNA-directed RNA polymerase, N-terminal domain"/>
    <property type="match status" value="1"/>
</dbReference>